<name>A0A0G0Z1U8_9BACT</name>
<evidence type="ECO:0000313" key="2">
    <source>
        <dbReference type="Proteomes" id="UP000033854"/>
    </source>
</evidence>
<organism evidence="1 2">
    <name type="scientific">Candidatus Collierbacteria bacterium GW2011_GWA2_42_17</name>
    <dbReference type="NCBI Taxonomy" id="1618378"/>
    <lineage>
        <taxon>Bacteria</taxon>
        <taxon>Candidatus Collieribacteriota</taxon>
    </lineage>
</organism>
<accession>A0A0G0Z1U8</accession>
<proteinExistence type="predicted"/>
<dbReference type="AlphaFoldDB" id="A0A0G0Z1U8"/>
<protein>
    <submittedName>
        <fullName evidence="1">Uncharacterized protein</fullName>
    </submittedName>
</protein>
<gene>
    <name evidence="1" type="ORF">UV06_C0006G0017</name>
</gene>
<dbReference type="EMBL" id="LCDA01000006">
    <property type="protein sequence ID" value="KKS42747.1"/>
    <property type="molecule type" value="Genomic_DNA"/>
</dbReference>
<comment type="caution">
    <text evidence="1">The sequence shown here is derived from an EMBL/GenBank/DDBJ whole genome shotgun (WGS) entry which is preliminary data.</text>
</comment>
<dbReference type="Proteomes" id="UP000033854">
    <property type="component" value="Unassembled WGS sequence"/>
</dbReference>
<reference evidence="1 2" key="1">
    <citation type="journal article" date="2015" name="Nature">
        <title>rRNA introns, odd ribosomes, and small enigmatic genomes across a large radiation of phyla.</title>
        <authorList>
            <person name="Brown C.T."/>
            <person name="Hug L.A."/>
            <person name="Thomas B.C."/>
            <person name="Sharon I."/>
            <person name="Castelle C.J."/>
            <person name="Singh A."/>
            <person name="Wilkins M.J."/>
            <person name="Williams K.H."/>
            <person name="Banfield J.F."/>
        </authorList>
    </citation>
    <scope>NUCLEOTIDE SEQUENCE [LARGE SCALE GENOMIC DNA]</scope>
</reference>
<sequence>MTIKKSQAVANLNRAFNDTVQRIIPLIDERLKNVFDGDPVTIGFDELDLSPVNSHALYHKVIQHIIETYKKAGWEVTYDDHGNWQKAYLNFK</sequence>
<evidence type="ECO:0000313" key="1">
    <source>
        <dbReference type="EMBL" id="KKS42747.1"/>
    </source>
</evidence>